<dbReference type="AlphaFoldDB" id="A0A9P7V6U4"/>
<keyword evidence="16" id="KW-1185">Reference proteome</keyword>
<comment type="caution">
    <text evidence="15">The sequence shown here is derived from an EMBL/GenBank/DDBJ whole genome shotgun (WGS) entry which is preliminary data.</text>
</comment>
<dbReference type="PROSITE" id="PS00627">
    <property type="entry name" value="GHMP_KINASES_ATP"/>
    <property type="match status" value="1"/>
</dbReference>
<comment type="similarity">
    <text evidence="2 13">Belongs to the GHMP kinase family. Mevalonate kinase subfamily.</text>
</comment>
<organism evidence="15 16">
    <name type="scientific">Scheffersomyces spartinae</name>
    <dbReference type="NCBI Taxonomy" id="45513"/>
    <lineage>
        <taxon>Eukaryota</taxon>
        <taxon>Fungi</taxon>
        <taxon>Dikarya</taxon>
        <taxon>Ascomycota</taxon>
        <taxon>Saccharomycotina</taxon>
        <taxon>Pichiomycetes</taxon>
        <taxon>Debaryomycetaceae</taxon>
        <taxon>Scheffersomyces</taxon>
    </lineage>
</organism>
<proteinExistence type="inferred from homology"/>
<dbReference type="OrthoDB" id="10262935at2759"/>
<comment type="pathway">
    <text evidence="1 13">Isoprenoid biosynthesis; isopentenyl diphosphate biosynthesis via mevalonate pathway; isopentenyl diphosphate from (R)-mevalonate: step 2/3.</text>
</comment>
<evidence type="ECO:0000256" key="8">
    <source>
        <dbReference type="ARBA" id="ARBA00022840"/>
    </source>
</evidence>
<name>A0A9P7V6U4_9ASCO</name>
<dbReference type="GO" id="GO:0019287">
    <property type="term" value="P:isopentenyl diphosphate biosynthetic process, mevalonate pathway"/>
    <property type="evidence" value="ECO:0007669"/>
    <property type="project" value="UniProtKB-UniRule"/>
</dbReference>
<keyword evidence="9 13" id="KW-0752">Steroid biosynthesis</keyword>
<dbReference type="InterPro" id="IPR016005">
    <property type="entry name" value="Erg8"/>
</dbReference>
<sequence length="465" mass="50897">MVLQAFSAPGKALLAGGYLVLDPEYNSYVTALSSRMHCVFDSHPSENELKSIVSILSPQFAYGKWVYEVGSNSDSKDRIDSVDVHQIEGPSNPFVESVIRVITAYVGGSDIQKFGDDILITIFLDPEYHTRDGAQAQTSSNGKRQFLYHQEDITSVPKTGLGSSAGLVTVLTAALAQIYIKKSDIDIPLDLIHNLAQIAHCYAQGKIGSGFDVAAAVYGSIKYRRFDPELIADVIDGAKSVAETANREWNFGHQVVLLPPRVRLVMGDIKGGSNTPKLVSLVLNWKNSKPSESDVVYEKLNNANELLIASLQALNALHEENPELYDEMMDYFSQLTQLQTHWYLGFNDNLKERYLAMLGLISAIRSIRSQMRTMTRLSAASIEPIPQTFLLNQLAAQVPGCIGGVVPGAGGYDAVALLVVTSKEASGPLALPLEPEVEHRVSMLQLREEAQGLKPEDVKNYTGLL</sequence>
<dbReference type="InterPro" id="IPR014721">
    <property type="entry name" value="Ribsml_uS5_D2-typ_fold_subgr"/>
</dbReference>
<evidence type="ECO:0000256" key="12">
    <source>
        <dbReference type="ARBA" id="ARBA00029326"/>
    </source>
</evidence>
<evidence type="ECO:0000256" key="13">
    <source>
        <dbReference type="PIRNR" id="PIRNR017288"/>
    </source>
</evidence>
<dbReference type="GO" id="GO:0010142">
    <property type="term" value="P:farnesyl diphosphate biosynthetic process, mevalonate pathway"/>
    <property type="evidence" value="ECO:0007669"/>
    <property type="project" value="TreeGrafter"/>
</dbReference>
<dbReference type="SUPFAM" id="SSF54211">
    <property type="entry name" value="Ribosomal protein S5 domain 2-like"/>
    <property type="match status" value="1"/>
</dbReference>
<keyword evidence="5 13" id="KW-0808">Transferase</keyword>
<dbReference type="EC" id="2.7.4.2" evidence="3 13"/>
<comment type="catalytic activity">
    <reaction evidence="12">
        <text>(R)-5-phosphomevalonate + ATP = (R)-5-diphosphomevalonate + ADP</text>
        <dbReference type="Rhea" id="RHEA:16341"/>
        <dbReference type="ChEBI" id="CHEBI:30616"/>
        <dbReference type="ChEBI" id="CHEBI:57557"/>
        <dbReference type="ChEBI" id="CHEBI:58146"/>
        <dbReference type="ChEBI" id="CHEBI:456216"/>
        <dbReference type="EC" id="2.7.4.2"/>
    </reaction>
    <physiologicalReaction direction="left-to-right" evidence="12">
        <dbReference type="Rhea" id="RHEA:16342"/>
    </physiologicalReaction>
</comment>
<evidence type="ECO:0000259" key="14">
    <source>
        <dbReference type="Pfam" id="PF00288"/>
    </source>
</evidence>
<dbReference type="PANTHER" id="PTHR31814:SF2">
    <property type="entry name" value="PHOSPHOMEVALONATE KINASE"/>
    <property type="match status" value="1"/>
</dbReference>
<dbReference type="InterPro" id="IPR035102">
    <property type="entry name" value="Phosphomevalonate_kinase"/>
</dbReference>
<keyword evidence="10 13" id="KW-0443">Lipid metabolism</keyword>
<dbReference type="Pfam" id="PF00288">
    <property type="entry name" value="GHMP_kinases_N"/>
    <property type="match status" value="1"/>
</dbReference>
<gene>
    <name evidence="15" type="primary">ERG8</name>
    <name evidence="15" type="ORF">KQ657_001747</name>
</gene>
<evidence type="ECO:0000256" key="2">
    <source>
        <dbReference type="ARBA" id="ARBA00006495"/>
    </source>
</evidence>
<dbReference type="EMBL" id="JAHMUF010000018">
    <property type="protein sequence ID" value="KAG7192349.1"/>
    <property type="molecule type" value="Genomic_DNA"/>
</dbReference>
<evidence type="ECO:0000256" key="1">
    <source>
        <dbReference type="ARBA" id="ARBA00005017"/>
    </source>
</evidence>
<evidence type="ECO:0000256" key="5">
    <source>
        <dbReference type="ARBA" id="ARBA00022679"/>
    </source>
</evidence>
<keyword evidence="4 13" id="KW-0444">Lipid biosynthesis</keyword>
<dbReference type="PIRSF" id="PIRSF017288">
    <property type="entry name" value="PMK_GHMP_euk"/>
    <property type="match status" value="1"/>
</dbReference>
<evidence type="ECO:0000313" key="16">
    <source>
        <dbReference type="Proteomes" id="UP000790833"/>
    </source>
</evidence>
<dbReference type="GO" id="GO:0005524">
    <property type="term" value="F:ATP binding"/>
    <property type="evidence" value="ECO:0007669"/>
    <property type="project" value="UniProtKB-UniRule"/>
</dbReference>
<feature type="domain" description="GHMP kinase N-terminal" evidence="14">
    <location>
        <begin position="157"/>
        <end position="219"/>
    </location>
</feature>
<accession>A0A9P7V6U4</accession>
<dbReference type="Gene3D" id="3.30.230.10">
    <property type="match status" value="1"/>
</dbReference>
<dbReference type="InterPro" id="IPR006203">
    <property type="entry name" value="GHMP_knse_ATP-bd_CS"/>
</dbReference>
<evidence type="ECO:0000256" key="11">
    <source>
        <dbReference type="ARBA" id="ARBA00023221"/>
    </source>
</evidence>
<dbReference type="GO" id="GO:0005777">
    <property type="term" value="C:peroxisome"/>
    <property type="evidence" value="ECO:0007669"/>
    <property type="project" value="TreeGrafter"/>
</dbReference>
<keyword evidence="7 13" id="KW-0418">Kinase</keyword>
<dbReference type="InterPro" id="IPR006204">
    <property type="entry name" value="GHMP_kinase_N_dom"/>
</dbReference>
<evidence type="ECO:0000256" key="9">
    <source>
        <dbReference type="ARBA" id="ARBA00022955"/>
    </source>
</evidence>
<dbReference type="PANTHER" id="PTHR31814">
    <property type="match status" value="1"/>
</dbReference>
<evidence type="ECO:0000313" key="15">
    <source>
        <dbReference type="EMBL" id="KAG7192349.1"/>
    </source>
</evidence>
<dbReference type="RefSeq" id="XP_043047899.1">
    <property type="nucleotide sequence ID" value="XM_043192531.1"/>
</dbReference>
<protein>
    <recommendedName>
        <fullName evidence="3 13">Phosphomevalonate kinase</fullName>
        <ecNumber evidence="3 13">2.7.4.2</ecNumber>
    </recommendedName>
</protein>
<dbReference type="InterPro" id="IPR020568">
    <property type="entry name" value="Ribosomal_Su5_D2-typ_SF"/>
</dbReference>
<dbReference type="GeneID" id="66115121"/>
<keyword evidence="6" id="KW-0547">Nucleotide-binding</keyword>
<dbReference type="GO" id="GO:0004631">
    <property type="term" value="F:phosphomevalonate kinase activity"/>
    <property type="evidence" value="ECO:0007669"/>
    <property type="project" value="UniProtKB-UniRule"/>
</dbReference>
<reference evidence="15" key="1">
    <citation type="submission" date="2021-03" db="EMBL/GenBank/DDBJ databases">
        <authorList>
            <person name="Palmer J.M."/>
        </authorList>
    </citation>
    <scope>NUCLEOTIDE SEQUENCE</scope>
    <source>
        <strain evidence="15">ARV_011</strain>
    </source>
</reference>
<evidence type="ECO:0000256" key="6">
    <source>
        <dbReference type="ARBA" id="ARBA00022741"/>
    </source>
</evidence>
<evidence type="ECO:0000256" key="3">
    <source>
        <dbReference type="ARBA" id="ARBA00012958"/>
    </source>
</evidence>
<evidence type="ECO:0000256" key="10">
    <source>
        <dbReference type="ARBA" id="ARBA00023098"/>
    </source>
</evidence>
<evidence type="ECO:0000256" key="7">
    <source>
        <dbReference type="ARBA" id="ARBA00022777"/>
    </source>
</evidence>
<evidence type="ECO:0000256" key="4">
    <source>
        <dbReference type="ARBA" id="ARBA00022516"/>
    </source>
</evidence>
<dbReference type="Proteomes" id="UP000790833">
    <property type="component" value="Unassembled WGS sequence"/>
</dbReference>
<keyword evidence="11 13" id="KW-0753">Steroid metabolism</keyword>
<dbReference type="GO" id="GO:0006696">
    <property type="term" value="P:ergosterol biosynthetic process"/>
    <property type="evidence" value="ECO:0007669"/>
    <property type="project" value="TreeGrafter"/>
</dbReference>
<keyword evidence="8" id="KW-0067">ATP-binding</keyword>